<evidence type="ECO:0000256" key="11">
    <source>
        <dbReference type="ARBA" id="ARBA00023128"/>
    </source>
</evidence>
<evidence type="ECO:0000256" key="14">
    <source>
        <dbReference type="ARBA" id="ARBA00032688"/>
    </source>
</evidence>
<comment type="similarity">
    <text evidence="3">Belongs to the complex I NDUFB3 subunit family.</text>
</comment>
<keyword evidence="12" id="KW-0472">Membrane</keyword>
<dbReference type="PANTHER" id="PTHR15082">
    <property type="entry name" value="NADH-UBIQUINONE OXIDOREDUCTASE B12 SUBUNIT"/>
    <property type="match status" value="1"/>
</dbReference>
<keyword evidence="7" id="KW-0812">Transmembrane</keyword>
<dbReference type="Proteomes" id="UP000820818">
    <property type="component" value="Linkage Group LG5"/>
</dbReference>
<evidence type="ECO:0000256" key="13">
    <source>
        <dbReference type="ARBA" id="ARBA00030217"/>
    </source>
</evidence>
<evidence type="ECO:0000256" key="3">
    <source>
        <dbReference type="ARBA" id="ARBA00005667"/>
    </source>
</evidence>
<keyword evidence="8" id="KW-0999">Mitochondrion inner membrane</keyword>
<dbReference type="GO" id="GO:0005743">
    <property type="term" value="C:mitochondrial inner membrane"/>
    <property type="evidence" value="ECO:0007669"/>
    <property type="project" value="UniProtKB-SubCell"/>
</dbReference>
<protein>
    <recommendedName>
        <fullName evidence="4">NADH dehydrogenase [ubiquinone] 1 beta subcomplex subunit 3</fullName>
    </recommendedName>
    <alternativeName>
        <fullName evidence="13">Complex I-B12</fullName>
    </alternativeName>
    <alternativeName>
        <fullName evidence="14">NADH-ubiquinone oxidoreductase B12 subunit</fullName>
    </alternativeName>
</protein>
<proteinExistence type="inferred from homology"/>
<dbReference type="PANTHER" id="PTHR15082:SF2">
    <property type="entry name" value="NADH DEHYDROGENASE [UBIQUINONE] 1 BETA SUBCOMPLEX SUBUNIT 3"/>
    <property type="match status" value="1"/>
</dbReference>
<evidence type="ECO:0000256" key="7">
    <source>
        <dbReference type="ARBA" id="ARBA00022692"/>
    </source>
</evidence>
<evidence type="ECO:0000256" key="1">
    <source>
        <dbReference type="ARBA" id="ARBA00003195"/>
    </source>
</evidence>
<dbReference type="EMBL" id="WJBH02000005">
    <property type="protein sequence ID" value="KAI9558490.1"/>
    <property type="molecule type" value="Genomic_DNA"/>
</dbReference>
<dbReference type="GO" id="GO:0022900">
    <property type="term" value="P:electron transport chain"/>
    <property type="evidence" value="ECO:0007669"/>
    <property type="project" value="InterPro"/>
</dbReference>
<comment type="subcellular location">
    <subcellularLocation>
        <location evidence="2">Mitochondrion inner membrane</location>
        <topology evidence="2">Single-pass membrane protein</topology>
        <orientation evidence="2">Matrix side</orientation>
    </subcellularLocation>
</comment>
<evidence type="ECO:0000256" key="8">
    <source>
        <dbReference type="ARBA" id="ARBA00022792"/>
    </source>
</evidence>
<comment type="caution">
    <text evidence="15">The sequence shown here is derived from an EMBL/GenBank/DDBJ whole genome shotgun (WGS) entry which is preliminary data.</text>
</comment>
<keyword evidence="11" id="KW-0496">Mitochondrion</keyword>
<evidence type="ECO:0000256" key="6">
    <source>
        <dbReference type="ARBA" id="ARBA00022660"/>
    </source>
</evidence>
<accession>A0AAD5L9A2</accession>
<organism evidence="15 16">
    <name type="scientific">Daphnia sinensis</name>
    <dbReference type="NCBI Taxonomy" id="1820382"/>
    <lineage>
        <taxon>Eukaryota</taxon>
        <taxon>Metazoa</taxon>
        <taxon>Ecdysozoa</taxon>
        <taxon>Arthropoda</taxon>
        <taxon>Crustacea</taxon>
        <taxon>Branchiopoda</taxon>
        <taxon>Diplostraca</taxon>
        <taxon>Cladocera</taxon>
        <taxon>Anomopoda</taxon>
        <taxon>Daphniidae</taxon>
        <taxon>Daphnia</taxon>
        <taxon>Daphnia similis group</taxon>
    </lineage>
</organism>
<evidence type="ECO:0000313" key="15">
    <source>
        <dbReference type="EMBL" id="KAI9558490.1"/>
    </source>
</evidence>
<dbReference type="Pfam" id="PF08122">
    <property type="entry name" value="NDUF_B12"/>
    <property type="match status" value="1"/>
</dbReference>
<evidence type="ECO:0000256" key="12">
    <source>
        <dbReference type="ARBA" id="ARBA00023136"/>
    </source>
</evidence>
<evidence type="ECO:0000256" key="2">
    <source>
        <dbReference type="ARBA" id="ARBA00004298"/>
    </source>
</evidence>
<evidence type="ECO:0000256" key="4">
    <source>
        <dbReference type="ARBA" id="ARBA00018680"/>
    </source>
</evidence>
<reference evidence="15 16" key="1">
    <citation type="submission" date="2022-05" db="EMBL/GenBank/DDBJ databases">
        <title>A multi-omics perspective on studying reproductive biology in Daphnia sinensis.</title>
        <authorList>
            <person name="Jia J."/>
        </authorList>
    </citation>
    <scope>NUCLEOTIDE SEQUENCE [LARGE SCALE GENOMIC DNA]</scope>
    <source>
        <strain evidence="15 16">WSL</strain>
    </source>
</reference>
<keyword evidence="10" id="KW-1133">Transmembrane helix</keyword>
<evidence type="ECO:0000313" key="16">
    <source>
        <dbReference type="Proteomes" id="UP000820818"/>
    </source>
</evidence>
<keyword evidence="9" id="KW-0249">Electron transport</keyword>
<evidence type="ECO:0000256" key="10">
    <source>
        <dbReference type="ARBA" id="ARBA00022989"/>
    </source>
</evidence>
<dbReference type="AlphaFoldDB" id="A0AAD5L9A2"/>
<dbReference type="InterPro" id="IPR012576">
    <property type="entry name" value="NDUFB3"/>
</dbReference>
<evidence type="ECO:0000256" key="9">
    <source>
        <dbReference type="ARBA" id="ARBA00022982"/>
    </source>
</evidence>
<dbReference type="GO" id="GO:0032981">
    <property type="term" value="P:mitochondrial respiratory chain complex I assembly"/>
    <property type="evidence" value="ECO:0007669"/>
    <property type="project" value="TreeGrafter"/>
</dbReference>
<comment type="function">
    <text evidence="1">Accessory subunit of the mitochondrial membrane respiratory chain NADH dehydrogenase (Complex I), that is believed not to be involved in catalysis. Complex I functions in the transfer of electrons from NADH to the respiratory chain. The immediate electron acceptor for the enzyme is believed to be ubiquinone.</text>
</comment>
<keyword evidence="6" id="KW-0679">Respiratory chain</keyword>
<keyword evidence="5" id="KW-0813">Transport</keyword>
<evidence type="ECO:0000256" key="5">
    <source>
        <dbReference type="ARBA" id="ARBA00022448"/>
    </source>
</evidence>
<name>A0AAD5L9A2_9CRUS</name>
<gene>
    <name evidence="15" type="ORF">GHT06_015277</name>
</gene>
<sequence length="168" mass="19398">MTIKTSFCTNFLDCYIYVTERKLKLGCIRTNRKSKKTTLPMNSPVQLRIRELSEMIDMGGGHAHGHDHGHHHGIKIPDYRQYKVENAPELLQLRTLLAQKGLSDPWIRNEVWRYDPKEFGTTAQRWRLAAFRGFKWGFAAFIATITIEKGLELVNPPANDHHHGSSHH</sequence>
<keyword evidence="16" id="KW-1185">Reference proteome</keyword>